<evidence type="ECO:0000259" key="2">
    <source>
        <dbReference type="Pfam" id="PF00386"/>
    </source>
</evidence>
<dbReference type="SUPFAM" id="SSF49842">
    <property type="entry name" value="TNF-like"/>
    <property type="match status" value="1"/>
</dbReference>
<name>A0A7G8PQM6_9FLAO</name>
<dbReference type="Gene3D" id="2.60.120.40">
    <property type="match status" value="1"/>
</dbReference>
<reference evidence="3 4" key="1">
    <citation type="submission" date="2020-04" db="EMBL/GenBank/DDBJ databases">
        <title>Genome sequence of Altibacter aquimarinus strain ALE3EI.</title>
        <authorList>
            <person name="Oh H.-M."/>
            <person name="Jang D."/>
        </authorList>
    </citation>
    <scope>NUCLEOTIDE SEQUENCE [LARGE SCALE GENOMIC DNA]</scope>
    <source>
        <strain evidence="3 4">ALE3EI</strain>
    </source>
</reference>
<keyword evidence="4" id="KW-1185">Reference proteome</keyword>
<keyword evidence="1" id="KW-0732">Signal</keyword>
<dbReference type="EMBL" id="CP052909">
    <property type="protein sequence ID" value="QNJ96642.1"/>
    <property type="molecule type" value="Genomic_DNA"/>
</dbReference>
<organism evidence="3 4">
    <name type="scientific">Constantimarinum furrinae</name>
    <dbReference type="NCBI Taxonomy" id="2562285"/>
    <lineage>
        <taxon>Bacteria</taxon>
        <taxon>Pseudomonadati</taxon>
        <taxon>Bacteroidota</taxon>
        <taxon>Flavobacteriia</taxon>
        <taxon>Flavobacteriales</taxon>
        <taxon>Flavobacteriaceae</taxon>
        <taxon>Altibacter/Constantimarinum group</taxon>
        <taxon>Constantimarinum</taxon>
    </lineage>
</organism>
<evidence type="ECO:0000256" key="1">
    <source>
        <dbReference type="SAM" id="SignalP"/>
    </source>
</evidence>
<evidence type="ECO:0000313" key="4">
    <source>
        <dbReference type="Proteomes" id="UP000515514"/>
    </source>
</evidence>
<dbReference type="KEGG" id="alti:ALE3EI_0051"/>
<accession>A0A7G8PQM6</accession>
<dbReference type="Proteomes" id="UP000515514">
    <property type="component" value="Chromosome"/>
</dbReference>
<protein>
    <recommendedName>
        <fullName evidence="2">C1q domain-containing protein</fullName>
    </recommendedName>
</protein>
<dbReference type="RefSeq" id="WP_186989678.1">
    <property type="nucleotide sequence ID" value="NZ_CP052909.1"/>
</dbReference>
<feature type="domain" description="C1q" evidence="2">
    <location>
        <begin position="97"/>
        <end position="204"/>
    </location>
</feature>
<evidence type="ECO:0000313" key="3">
    <source>
        <dbReference type="EMBL" id="QNJ96642.1"/>
    </source>
</evidence>
<dbReference type="AlphaFoldDB" id="A0A7G8PQM6"/>
<feature type="chain" id="PRO_5028867928" description="C1q domain-containing protein" evidence="1">
    <location>
        <begin position="21"/>
        <end position="223"/>
    </location>
</feature>
<dbReference type="InterPro" id="IPR008983">
    <property type="entry name" value="Tumour_necrosis_fac-like_dom"/>
</dbReference>
<dbReference type="InterPro" id="IPR001073">
    <property type="entry name" value="C1q_dom"/>
</dbReference>
<feature type="signal peptide" evidence="1">
    <location>
        <begin position="1"/>
        <end position="20"/>
    </location>
</feature>
<proteinExistence type="predicted"/>
<sequence>MKRSIFYLFLIFSISGFSQIGIGTTSPSASLDINGNVRIRSVNQDPDTDVARDSVLVISKDGTVNTMEAVKIISAALPTAVKGNFSSSGLVNLSLLSGSQTITFDSEAFDMNDEFDLTSHTFTANNDGIYSVYVQIEASSSLGIATNFGVQILKNGTVENRNSFANVGILGTNATPPVRSSQTLLQLTAGDTITFRVEGDIALGSVNLLGTDQDSYFTIHQIR</sequence>
<gene>
    <name evidence="3" type="ORF">ALE3EI_0051</name>
</gene>
<dbReference type="Pfam" id="PF00386">
    <property type="entry name" value="C1q"/>
    <property type="match status" value="1"/>
</dbReference>